<evidence type="ECO:0000256" key="2">
    <source>
        <dbReference type="ARBA" id="ARBA00022842"/>
    </source>
</evidence>
<dbReference type="GO" id="GO:0004659">
    <property type="term" value="F:prenyltransferase activity"/>
    <property type="evidence" value="ECO:0007669"/>
    <property type="project" value="InterPro"/>
</dbReference>
<dbReference type="Proteomes" id="UP000251891">
    <property type="component" value="Unassembled WGS sequence"/>
</dbReference>
<evidence type="ECO:0000313" key="4">
    <source>
        <dbReference type="EMBL" id="RAY16027.1"/>
    </source>
</evidence>
<protein>
    <submittedName>
        <fullName evidence="4">Polyprenyl synthetase family protein</fullName>
    </submittedName>
</protein>
<keyword evidence="3" id="KW-0808">Transferase</keyword>
<evidence type="ECO:0000256" key="1">
    <source>
        <dbReference type="ARBA" id="ARBA00022723"/>
    </source>
</evidence>
<dbReference type="PANTHER" id="PTHR12001:SF71">
    <property type="entry name" value="(2E,6E)-FARNESYL DIPHOSPHATE SYNTHASE"/>
    <property type="match status" value="1"/>
</dbReference>
<dbReference type="PANTHER" id="PTHR12001">
    <property type="entry name" value="GERANYLGERANYL PYROPHOSPHATE SYNTHASE"/>
    <property type="match status" value="1"/>
</dbReference>
<comment type="similarity">
    <text evidence="3">Belongs to the FPP/GGPP synthase family.</text>
</comment>
<dbReference type="CDD" id="cd00685">
    <property type="entry name" value="Trans_IPPS_HT"/>
    <property type="match status" value="1"/>
</dbReference>
<proteinExistence type="inferred from homology"/>
<dbReference type="SUPFAM" id="SSF48576">
    <property type="entry name" value="Terpenoid synthases"/>
    <property type="match status" value="1"/>
</dbReference>
<dbReference type="AlphaFoldDB" id="A0A365HAA4"/>
<dbReference type="OrthoDB" id="4497239at2"/>
<dbReference type="PROSITE" id="PS00723">
    <property type="entry name" value="POLYPRENYL_SYNTHASE_1"/>
    <property type="match status" value="1"/>
</dbReference>
<sequence length="310" mass="32172">MAAFTFGWIEADGTPREGSGGKGMRPALAVLSARAVGAPPEAAVAGAVAVELVHAFSLVHDDIMDGDELRRHRETAWKAYGVGPAVLAGDALLALAMGTLAQASGGDAVAALARLSDTLVELVNGQADDVAFENRPWSGPEAVTVEEYQEMAAGKTGSLLGCAAAVGALLGGGPAALADEMARMGRLLGIAFQAVDDLLGIWGDPATTGKPVFNDLRQHKKTLPVVAALRSDTEPGRQLADLLETGRPLDEDLLRLAAELVDRAGGRDFAQEQAETHLEEALKIIESAALDTAAAGELAALSRYIVRRSH</sequence>
<dbReference type="InterPro" id="IPR008949">
    <property type="entry name" value="Isoprenoid_synthase_dom_sf"/>
</dbReference>
<keyword evidence="5" id="KW-1185">Reference proteome</keyword>
<gene>
    <name evidence="4" type="ORF">DPM19_08855</name>
</gene>
<comment type="caution">
    <text evidence="4">The sequence shown here is derived from an EMBL/GenBank/DDBJ whole genome shotgun (WGS) entry which is preliminary data.</text>
</comment>
<evidence type="ECO:0000313" key="5">
    <source>
        <dbReference type="Proteomes" id="UP000251891"/>
    </source>
</evidence>
<dbReference type="SFLD" id="SFLDS00005">
    <property type="entry name" value="Isoprenoid_Synthase_Type_I"/>
    <property type="match status" value="1"/>
</dbReference>
<organism evidence="4 5">
    <name type="scientific">Actinomadura craniellae</name>
    <dbReference type="NCBI Taxonomy" id="2231787"/>
    <lineage>
        <taxon>Bacteria</taxon>
        <taxon>Bacillati</taxon>
        <taxon>Actinomycetota</taxon>
        <taxon>Actinomycetes</taxon>
        <taxon>Streptosporangiales</taxon>
        <taxon>Thermomonosporaceae</taxon>
        <taxon>Actinomadura</taxon>
    </lineage>
</organism>
<dbReference type="InterPro" id="IPR000092">
    <property type="entry name" value="Polyprenyl_synt"/>
</dbReference>
<reference evidence="4 5" key="1">
    <citation type="submission" date="2018-06" db="EMBL/GenBank/DDBJ databases">
        <title>Actinomadura craniellae sp. nov. isolated from marine sponge Craniella sp.</title>
        <authorList>
            <person name="Li L."/>
            <person name="Xu Q.H."/>
            <person name="Lin H.W."/>
            <person name="Lu Y.H."/>
        </authorList>
    </citation>
    <scope>NUCLEOTIDE SEQUENCE [LARGE SCALE GENOMIC DNA]</scope>
    <source>
        <strain evidence="4 5">LHW63021</strain>
    </source>
</reference>
<keyword evidence="2" id="KW-0460">Magnesium</keyword>
<dbReference type="Gene3D" id="1.10.600.10">
    <property type="entry name" value="Farnesyl Diphosphate Synthase"/>
    <property type="match status" value="1"/>
</dbReference>
<dbReference type="GO" id="GO:0046872">
    <property type="term" value="F:metal ion binding"/>
    <property type="evidence" value="ECO:0007669"/>
    <property type="project" value="UniProtKB-KW"/>
</dbReference>
<dbReference type="EMBL" id="QLYX01000003">
    <property type="protein sequence ID" value="RAY16027.1"/>
    <property type="molecule type" value="Genomic_DNA"/>
</dbReference>
<dbReference type="GO" id="GO:0008299">
    <property type="term" value="P:isoprenoid biosynthetic process"/>
    <property type="evidence" value="ECO:0007669"/>
    <property type="project" value="InterPro"/>
</dbReference>
<dbReference type="Pfam" id="PF00348">
    <property type="entry name" value="polyprenyl_synt"/>
    <property type="match status" value="1"/>
</dbReference>
<name>A0A365HAA4_9ACTN</name>
<dbReference type="SFLD" id="SFLDG01017">
    <property type="entry name" value="Polyprenyl_Transferase_Like"/>
    <property type="match status" value="1"/>
</dbReference>
<dbReference type="InterPro" id="IPR033749">
    <property type="entry name" value="Polyprenyl_synt_CS"/>
</dbReference>
<keyword evidence="1" id="KW-0479">Metal-binding</keyword>
<accession>A0A365HAA4</accession>
<evidence type="ECO:0000256" key="3">
    <source>
        <dbReference type="RuleBase" id="RU004466"/>
    </source>
</evidence>